<evidence type="ECO:0000256" key="1">
    <source>
        <dbReference type="ARBA" id="ARBA00008950"/>
    </source>
</evidence>
<comment type="caution">
    <text evidence="4">The sequence shown here is derived from an EMBL/GenBank/DDBJ whole genome shotgun (WGS) entry which is preliminary data.</text>
</comment>
<sequence>MPKVLIISDSHGWESELLEIKERHQHEVEAMIHCGDSELLHSSEELSGMNVVKGNMDNDDNLPEEIDFTVDNLHFFVAHGHMHQIKFTLQPISYRGDEVGANVVCFGHSHIAGAEKAENKLFINPGSIRLPRSQHPGSYAILSANRDLSDVIVQFYTKDGQEISALTYQTSLKTQQV</sequence>
<protein>
    <recommendedName>
        <fullName evidence="2">Phosphoesterase</fullName>
        <ecNumber evidence="2">3.1.4.-</ecNumber>
    </recommendedName>
</protein>
<proteinExistence type="inferred from homology"/>
<accession>A0ABV8WWX9</accession>
<dbReference type="SUPFAM" id="SSF56300">
    <property type="entry name" value="Metallo-dependent phosphatases"/>
    <property type="match status" value="1"/>
</dbReference>
<feature type="domain" description="Calcineurin-like phosphoesterase" evidence="3">
    <location>
        <begin position="3"/>
        <end position="145"/>
    </location>
</feature>
<organism evidence="4 5">
    <name type="scientific">Gracilibacillus xinjiangensis</name>
    <dbReference type="NCBI Taxonomy" id="1193282"/>
    <lineage>
        <taxon>Bacteria</taxon>
        <taxon>Bacillati</taxon>
        <taxon>Bacillota</taxon>
        <taxon>Bacilli</taxon>
        <taxon>Bacillales</taxon>
        <taxon>Bacillaceae</taxon>
        <taxon>Gracilibacillus</taxon>
    </lineage>
</organism>
<evidence type="ECO:0000313" key="5">
    <source>
        <dbReference type="Proteomes" id="UP001595882"/>
    </source>
</evidence>
<comment type="similarity">
    <text evidence="1 2">Belongs to the metallophosphoesterase superfamily. YfcE family.</text>
</comment>
<dbReference type="InterPro" id="IPR024654">
    <property type="entry name" value="Calcineurin-like_PHP_lpxH"/>
</dbReference>
<dbReference type="Pfam" id="PF12850">
    <property type="entry name" value="Metallophos_2"/>
    <property type="match status" value="1"/>
</dbReference>
<dbReference type="InterPro" id="IPR029052">
    <property type="entry name" value="Metallo-depent_PP-like"/>
</dbReference>
<comment type="cofactor">
    <cofactor evidence="2">
        <name>a divalent metal cation</name>
        <dbReference type="ChEBI" id="CHEBI:60240"/>
    </cofactor>
</comment>
<dbReference type="Proteomes" id="UP001595882">
    <property type="component" value="Unassembled WGS sequence"/>
</dbReference>
<dbReference type="EMBL" id="JBHSDT010000008">
    <property type="protein sequence ID" value="MFC4403939.1"/>
    <property type="molecule type" value="Genomic_DNA"/>
</dbReference>
<dbReference type="EC" id="3.1.4.-" evidence="2"/>
<evidence type="ECO:0000256" key="2">
    <source>
        <dbReference type="RuleBase" id="RU362039"/>
    </source>
</evidence>
<dbReference type="PANTHER" id="PTHR11124">
    <property type="entry name" value="VACUOLAR SORTING PROTEIN VPS29"/>
    <property type="match status" value="1"/>
</dbReference>
<dbReference type="InterPro" id="IPR000979">
    <property type="entry name" value="Phosphodiesterase_MJ0936/Vps29"/>
</dbReference>
<keyword evidence="2" id="KW-0479">Metal-binding</keyword>
<dbReference type="NCBIfam" id="TIGR00040">
    <property type="entry name" value="yfcE"/>
    <property type="match status" value="1"/>
</dbReference>
<gene>
    <name evidence="4" type="ORF">ACFOY7_12750</name>
</gene>
<dbReference type="RefSeq" id="WP_390252475.1">
    <property type="nucleotide sequence ID" value="NZ_JBHSDT010000008.1"/>
</dbReference>
<evidence type="ECO:0000313" key="4">
    <source>
        <dbReference type="EMBL" id="MFC4403939.1"/>
    </source>
</evidence>
<name>A0ABV8WWX9_9BACI</name>
<keyword evidence="5" id="KW-1185">Reference proteome</keyword>
<reference evidence="5" key="1">
    <citation type="journal article" date="2019" name="Int. J. Syst. Evol. Microbiol.">
        <title>The Global Catalogue of Microorganisms (GCM) 10K type strain sequencing project: providing services to taxonomists for standard genome sequencing and annotation.</title>
        <authorList>
            <consortium name="The Broad Institute Genomics Platform"/>
            <consortium name="The Broad Institute Genome Sequencing Center for Infectious Disease"/>
            <person name="Wu L."/>
            <person name="Ma J."/>
        </authorList>
    </citation>
    <scope>NUCLEOTIDE SEQUENCE [LARGE SCALE GENOMIC DNA]</scope>
    <source>
        <strain evidence="5">CCUG 37865</strain>
    </source>
</reference>
<evidence type="ECO:0000259" key="3">
    <source>
        <dbReference type="Pfam" id="PF12850"/>
    </source>
</evidence>
<dbReference type="Gene3D" id="3.60.21.10">
    <property type="match status" value="1"/>
</dbReference>